<proteinExistence type="predicted"/>
<accession>A0A067F4D9</accession>
<evidence type="ECO:0000313" key="2">
    <source>
        <dbReference type="Proteomes" id="UP000027120"/>
    </source>
</evidence>
<evidence type="ECO:0000313" key="1">
    <source>
        <dbReference type="EMBL" id="KDO58352.1"/>
    </source>
</evidence>
<name>A0A067F4D9_CITSI</name>
<protein>
    <submittedName>
        <fullName evidence="1">Uncharacterized protein</fullName>
    </submittedName>
</protein>
<gene>
    <name evidence="1" type="ORF">CISIN_1g0313081mg</name>
</gene>
<dbReference type="EMBL" id="KK784950">
    <property type="protein sequence ID" value="KDO58350.1"/>
    <property type="molecule type" value="Genomic_DNA"/>
</dbReference>
<dbReference type="EMBL" id="KK784950">
    <property type="protein sequence ID" value="KDO58352.1"/>
    <property type="molecule type" value="Genomic_DNA"/>
</dbReference>
<keyword evidence="2" id="KW-1185">Reference proteome</keyword>
<dbReference type="EMBL" id="KK784950">
    <property type="protein sequence ID" value="KDO58351.1"/>
    <property type="molecule type" value="Genomic_DNA"/>
</dbReference>
<organism evidence="1 2">
    <name type="scientific">Citrus sinensis</name>
    <name type="common">Sweet orange</name>
    <name type="synonym">Citrus aurantium var. sinensis</name>
    <dbReference type="NCBI Taxonomy" id="2711"/>
    <lineage>
        <taxon>Eukaryota</taxon>
        <taxon>Viridiplantae</taxon>
        <taxon>Streptophyta</taxon>
        <taxon>Embryophyta</taxon>
        <taxon>Tracheophyta</taxon>
        <taxon>Spermatophyta</taxon>
        <taxon>Magnoliopsida</taxon>
        <taxon>eudicotyledons</taxon>
        <taxon>Gunneridae</taxon>
        <taxon>Pentapetalae</taxon>
        <taxon>rosids</taxon>
        <taxon>malvids</taxon>
        <taxon>Sapindales</taxon>
        <taxon>Rutaceae</taxon>
        <taxon>Aurantioideae</taxon>
        <taxon>Citrus</taxon>
    </lineage>
</organism>
<reference evidence="1 2" key="1">
    <citation type="submission" date="2014-04" db="EMBL/GenBank/DDBJ databases">
        <authorList>
            <consortium name="International Citrus Genome Consortium"/>
            <person name="Gmitter F."/>
            <person name="Chen C."/>
            <person name="Farmerie W."/>
            <person name="Harkins T."/>
            <person name="Desany B."/>
            <person name="Mohiuddin M."/>
            <person name="Kodira C."/>
            <person name="Borodovsky M."/>
            <person name="Lomsadze A."/>
            <person name="Burns P."/>
            <person name="Jenkins J."/>
            <person name="Prochnik S."/>
            <person name="Shu S."/>
            <person name="Chapman J."/>
            <person name="Pitluck S."/>
            <person name="Schmutz J."/>
            <person name="Rokhsar D."/>
        </authorList>
    </citation>
    <scope>NUCLEOTIDE SEQUENCE</scope>
</reference>
<sequence>MTKFRKLNRPTGHRMSML</sequence>
<dbReference type="Proteomes" id="UP000027120">
    <property type="component" value="Unassembled WGS sequence"/>
</dbReference>
<dbReference type="AlphaFoldDB" id="A0A067F4D9"/>
<dbReference type="EMBL" id="KK784950">
    <property type="protein sequence ID" value="KDO58353.1"/>
    <property type="molecule type" value="Genomic_DNA"/>
</dbReference>
<feature type="non-terminal residue" evidence="1">
    <location>
        <position position="18"/>
    </location>
</feature>